<evidence type="ECO:0000313" key="1">
    <source>
        <dbReference type="EMBL" id="CAD9867338.1"/>
    </source>
</evidence>
<sequence>MTRVSYLAAKYAIIAVLCIVHYGHAFTQTYAGCSQIGHVVVPLTSFRNMNGFMVPVHQSLVATSSLVENRPGLSMSANSNKKPNRDYGDSKRNFAALKKTLTQQAVRSCVFYMNEFRDDVTVQWLKKYDEEMKRATSTEYLKTLMTKEPEQVKVQRIMRRAMGGSGTNPYLKNSSSFEYTVDINPKDIAQRLLKIRAQIATEMIQDLKLVRVEDEEVVRHRSDVVNFGEEEAEGTRRAVHDFTDPFSDSTPYRFETYTILMDKITDIALNRFKSEARILNRSKDINWLEDILKKNGDLKNGALLEKIMDGKMSITSRSGSSKPKVIDPMGIAQEIMSYREEAAEELSKSLEGIQGENARISLTLLENSLKMEMDEADAVARENKFGFL</sequence>
<proteinExistence type="predicted"/>
<dbReference type="InterPro" id="IPR038052">
    <property type="entry name" value="Chaperonin_RbcX_sf"/>
</dbReference>
<dbReference type="Gene3D" id="1.10.1200.210">
    <property type="entry name" value="Chaperonin-like RbcX"/>
    <property type="match status" value="1"/>
</dbReference>
<protein>
    <submittedName>
        <fullName evidence="1">Uncharacterized protein</fullName>
    </submittedName>
</protein>
<gene>
    <name evidence="1" type="ORF">FJAP1339_LOCUS8005</name>
</gene>
<reference evidence="1" key="1">
    <citation type="submission" date="2021-01" db="EMBL/GenBank/DDBJ databases">
        <authorList>
            <person name="Corre E."/>
            <person name="Pelletier E."/>
            <person name="Niang G."/>
            <person name="Scheremetjew M."/>
            <person name="Finn R."/>
            <person name="Kale V."/>
            <person name="Holt S."/>
            <person name="Cochrane G."/>
            <person name="Meng A."/>
            <person name="Brown T."/>
            <person name="Cohen L."/>
        </authorList>
    </citation>
    <scope>NUCLEOTIDE SEQUENCE</scope>
    <source>
        <strain evidence="1">CCMP1661</strain>
    </source>
</reference>
<dbReference type="EMBL" id="HBHR01015983">
    <property type="protein sequence ID" value="CAD9867338.1"/>
    <property type="molecule type" value="Transcribed_RNA"/>
</dbReference>
<dbReference type="AlphaFoldDB" id="A0A7S2XZC6"/>
<name>A0A7S2XZC6_9STRA</name>
<accession>A0A7S2XZC6</accession>
<organism evidence="1">
    <name type="scientific">Fibrocapsa japonica</name>
    <dbReference type="NCBI Taxonomy" id="94617"/>
    <lineage>
        <taxon>Eukaryota</taxon>
        <taxon>Sar</taxon>
        <taxon>Stramenopiles</taxon>
        <taxon>Ochrophyta</taxon>
        <taxon>Raphidophyceae</taxon>
        <taxon>Chattonellales</taxon>
        <taxon>Chattonellaceae</taxon>
        <taxon>Fibrocapsa</taxon>
    </lineage>
</organism>